<organism evidence="3 4">
    <name type="scientific">Pseudonocardia nematodicida</name>
    <dbReference type="NCBI Taxonomy" id="1206997"/>
    <lineage>
        <taxon>Bacteria</taxon>
        <taxon>Bacillati</taxon>
        <taxon>Actinomycetota</taxon>
        <taxon>Actinomycetes</taxon>
        <taxon>Pseudonocardiales</taxon>
        <taxon>Pseudonocardiaceae</taxon>
        <taxon>Pseudonocardia</taxon>
    </lineage>
</organism>
<feature type="domain" description="Butirosin biosynthesis protein H N-terminal" evidence="1">
    <location>
        <begin position="48"/>
        <end position="184"/>
    </location>
</feature>
<dbReference type="EMBL" id="JBEDNQ010000002">
    <property type="protein sequence ID" value="MEQ3550074.1"/>
    <property type="molecule type" value="Genomic_DNA"/>
</dbReference>
<gene>
    <name evidence="3" type="ORF">WIS52_06285</name>
</gene>
<dbReference type="Pfam" id="PF16169">
    <property type="entry name" value="DUF4872"/>
    <property type="match status" value="1"/>
</dbReference>
<dbReference type="InterPro" id="IPR032369">
    <property type="entry name" value="DUF4872"/>
</dbReference>
<protein>
    <submittedName>
        <fullName evidence="3">BtrH N-terminal domain-containing protein</fullName>
    </submittedName>
</protein>
<name>A0ABV1K7C0_9PSEU</name>
<accession>A0ABV1K7C0</accession>
<dbReference type="Proteomes" id="UP001494902">
    <property type="component" value="Unassembled WGS sequence"/>
</dbReference>
<dbReference type="Pfam" id="PF14399">
    <property type="entry name" value="BtrH_N"/>
    <property type="match status" value="1"/>
</dbReference>
<dbReference type="InterPro" id="IPR036748">
    <property type="entry name" value="MTH938-like_sf"/>
</dbReference>
<evidence type="ECO:0000259" key="1">
    <source>
        <dbReference type="Pfam" id="PF14399"/>
    </source>
</evidence>
<evidence type="ECO:0000313" key="3">
    <source>
        <dbReference type="EMBL" id="MEQ3550074.1"/>
    </source>
</evidence>
<dbReference type="InterPro" id="IPR026935">
    <property type="entry name" value="BtrH_N"/>
</dbReference>
<comment type="caution">
    <text evidence="3">The sequence shown here is derived from an EMBL/GenBank/DDBJ whole genome shotgun (WGS) entry which is preliminary data.</text>
</comment>
<dbReference type="SUPFAM" id="SSF64076">
    <property type="entry name" value="MTH938-like"/>
    <property type="match status" value="1"/>
</dbReference>
<sequence>MTSRKQLKARIRARMARTGESYTTAHRRIAGEPRPVHDGGYSLRGGVHPPSAALANVLAHHGVDLGEPLVFGITGGPGAGYILWEFAHDDSRVVVLGFGARWQYPDRAPLAGLERLGIPVEVRRTGGATGATRSLRADLDDGPVIVLPDRYTLGLRHLPPKLDGRGGDLVVVHGFDGGRYHLDDRNLAPLSVPAERLEAARARVGSYKNLALVPRPTGPVPEEVLRRAVLAGIADCAEQLGGTSASFALPAWAKWARTVVDPRAAKGWPSVFADGRGLVGALTSVWEGVTPAGMSGGHLRDLTADFLDDAGVVLDRDLSAAATAWRAAAQAWRTVAEAALPADVPEFGRIRELTASVQQTLVADGDAGDVRADAAQLWALQAELDSAPPLSPADQAALFADLAAALRAVYEAERAAVAELTPR</sequence>
<dbReference type="RefSeq" id="WP_349297157.1">
    <property type="nucleotide sequence ID" value="NZ_JBEDNQ010000002.1"/>
</dbReference>
<feature type="domain" description="DUF4872" evidence="2">
    <location>
        <begin position="197"/>
        <end position="342"/>
    </location>
</feature>
<evidence type="ECO:0000313" key="4">
    <source>
        <dbReference type="Proteomes" id="UP001494902"/>
    </source>
</evidence>
<proteinExistence type="predicted"/>
<evidence type="ECO:0000259" key="2">
    <source>
        <dbReference type="Pfam" id="PF16169"/>
    </source>
</evidence>
<keyword evidence="4" id="KW-1185">Reference proteome</keyword>
<reference evidence="3 4" key="1">
    <citation type="submission" date="2024-03" db="EMBL/GenBank/DDBJ databases">
        <title>Draft genome sequence of Pseudonocardia nematodicida JCM 31783.</title>
        <authorList>
            <person name="Butdee W."/>
            <person name="Duangmal K."/>
        </authorList>
    </citation>
    <scope>NUCLEOTIDE SEQUENCE [LARGE SCALE GENOMIC DNA]</scope>
    <source>
        <strain evidence="3 4">JCM 31783</strain>
    </source>
</reference>